<keyword evidence="1" id="KW-1133">Transmembrane helix</keyword>
<reference evidence="2" key="1">
    <citation type="submission" date="2021-03" db="EMBL/GenBank/DDBJ databases">
        <title>Molecular epidemiology and mechanisms of colistin and carbapenem resistance in Enterobacteriaceae from clinical isolates, the environment and porcine samples in Pretoria, South Africa.</title>
        <authorList>
            <person name="Bogoshi D."/>
            <person name="Mbelle N.M."/>
            <person name="Naidoo V."/>
            <person name="Osei Sekyere J."/>
        </authorList>
    </citation>
    <scope>NUCLEOTIDE SEQUENCE</scope>
    <source>
        <strain evidence="2">C080</strain>
    </source>
</reference>
<sequence>MIVEHGRRDFFTLTGRSADAIHSARLRFMQPLITAIAAIRCWWAVGVMNIMLVSVTETGPMRYRHSIGGVWRR</sequence>
<comment type="caution">
    <text evidence="2">The sequence shown here is derived from an EMBL/GenBank/DDBJ whole genome shotgun (WGS) entry which is preliminary data.</text>
</comment>
<protein>
    <submittedName>
        <fullName evidence="2">Uncharacterized protein</fullName>
    </submittedName>
</protein>
<dbReference type="AlphaFoldDB" id="A0A939NLU8"/>
<proteinExistence type="predicted"/>
<dbReference type="EMBL" id="JAGETR010000051">
    <property type="protein sequence ID" value="MBO2006815.1"/>
    <property type="molecule type" value="Genomic_DNA"/>
</dbReference>
<keyword evidence="1" id="KW-0472">Membrane</keyword>
<name>A0A939NLU8_SERMA</name>
<accession>A0A939NLU8</accession>
<evidence type="ECO:0000313" key="2">
    <source>
        <dbReference type="EMBL" id="MBO2006815.1"/>
    </source>
</evidence>
<evidence type="ECO:0000256" key="1">
    <source>
        <dbReference type="SAM" id="Phobius"/>
    </source>
</evidence>
<gene>
    <name evidence="2" type="ORF">J4732_09250</name>
</gene>
<organism evidence="2">
    <name type="scientific">Serratia marcescens</name>
    <dbReference type="NCBI Taxonomy" id="615"/>
    <lineage>
        <taxon>Bacteria</taxon>
        <taxon>Pseudomonadati</taxon>
        <taxon>Pseudomonadota</taxon>
        <taxon>Gammaproteobacteria</taxon>
        <taxon>Enterobacterales</taxon>
        <taxon>Yersiniaceae</taxon>
        <taxon>Serratia</taxon>
    </lineage>
</organism>
<feature type="transmembrane region" description="Helical" evidence="1">
    <location>
        <begin position="32"/>
        <end position="55"/>
    </location>
</feature>
<keyword evidence="1" id="KW-0812">Transmembrane</keyword>